<feature type="region of interest" description="Disordered" evidence="1">
    <location>
        <begin position="1"/>
        <end position="20"/>
    </location>
</feature>
<evidence type="ECO:0000313" key="2">
    <source>
        <dbReference type="EMBL" id="KAK3349682.1"/>
    </source>
</evidence>
<organism evidence="2 3">
    <name type="scientific">Lasiosphaeria hispida</name>
    <dbReference type="NCBI Taxonomy" id="260671"/>
    <lineage>
        <taxon>Eukaryota</taxon>
        <taxon>Fungi</taxon>
        <taxon>Dikarya</taxon>
        <taxon>Ascomycota</taxon>
        <taxon>Pezizomycotina</taxon>
        <taxon>Sordariomycetes</taxon>
        <taxon>Sordariomycetidae</taxon>
        <taxon>Sordariales</taxon>
        <taxon>Lasiosphaeriaceae</taxon>
        <taxon>Lasiosphaeria</taxon>
    </lineage>
</organism>
<evidence type="ECO:0000256" key="1">
    <source>
        <dbReference type="SAM" id="MobiDB-lite"/>
    </source>
</evidence>
<proteinExistence type="predicted"/>
<dbReference type="AlphaFoldDB" id="A0AAJ0HF62"/>
<protein>
    <submittedName>
        <fullName evidence="2">Uncharacterized protein</fullName>
    </submittedName>
</protein>
<name>A0AAJ0HF62_9PEZI</name>
<reference evidence="2" key="1">
    <citation type="journal article" date="2023" name="Mol. Phylogenet. Evol.">
        <title>Genome-scale phylogeny and comparative genomics of the fungal order Sordariales.</title>
        <authorList>
            <person name="Hensen N."/>
            <person name="Bonometti L."/>
            <person name="Westerberg I."/>
            <person name="Brannstrom I.O."/>
            <person name="Guillou S."/>
            <person name="Cros-Aarteil S."/>
            <person name="Calhoun S."/>
            <person name="Haridas S."/>
            <person name="Kuo A."/>
            <person name="Mondo S."/>
            <person name="Pangilinan J."/>
            <person name="Riley R."/>
            <person name="LaButti K."/>
            <person name="Andreopoulos B."/>
            <person name="Lipzen A."/>
            <person name="Chen C."/>
            <person name="Yan M."/>
            <person name="Daum C."/>
            <person name="Ng V."/>
            <person name="Clum A."/>
            <person name="Steindorff A."/>
            <person name="Ohm R.A."/>
            <person name="Martin F."/>
            <person name="Silar P."/>
            <person name="Natvig D.O."/>
            <person name="Lalanne C."/>
            <person name="Gautier V."/>
            <person name="Ament-Velasquez S.L."/>
            <person name="Kruys A."/>
            <person name="Hutchinson M.I."/>
            <person name="Powell A.J."/>
            <person name="Barry K."/>
            <person name="Miller A.N."/>
            <person name="Grigoriev I.V."/>
            <person name="Debuchy R."/>
            <person name="Gladieux P."/>
            <person name="Hiltunen Thoren M."/>
            <person name="Johannesson H."/>
        </authorList>
    </citation>
    <scope>NUCLEOTIDE SEQUENCE</scope>
    <source>
        <strain evidence="2">CBS 955.72</strain>
    </source>
</reference>
<comment type="caution">
    <text evidence="2">The sequence shown here is derived from an EMBL/GenBank/DDBJ whole genome shotgun (WGS) entry which is preliminary data.</text>
</comment>
<keyword evidence="3" id="KW-1185">Reference proteome</keyword>
<reference evidence="2" key="2">
    <citation type="submission" date="2023-06" db="EMBL/GenBank/DDBJ databases">
        <authorList>
            <consortium name="Lawrence Berkeley National Laboratory"/>
            <person name="Haridas S."/>
            <person name="Hensen N."/>
            <person name="Bonometti L."/>
            <person name="Westerberg I."/>
            <person name="Brannstrom I.O."/>
            <person name="Guillou S."/>
            <person name="Cros-Aarteil S."/>
            <person name="Calhoun S."/>
            <person name="Kuo A."/>
            <person name="Mondo S."/>
            <person name="Pangilinan J."/>
            <person name="Riley R."/>
            <person name="Labutti K."/>
            <person name="Andreopoulos B."/>
            <person name="Lipzen A."/>
            <person name="Chen C."/>
            <person name="Yanf M."/>
            <person name="Daum C."/>
            <person name="Ng V."/>
            <person name="Clum A."/>
            <person name="Steindorff A."/>
            <person name="Ohm R."/>
            <person name="Martin F."/>
            <person name="Silar P."/>
            <person name="Natvig D."/>
            <person name="Lalanne C."/>
            <person name="Gautier V."/>
            <person name="Ament-Velasquez S.L."/>
            <person name="Kruys A."/>
            <person name="Hutchinson M.I."/>
            <person name="Powell A.J."/>
            <person name="Barry K."/>
            <person name="Miller A.N."/>
            <person name="Grigoriev I.V."/>
            <person name="Debuchy R."/>
            <person name="Gladieux P."/>
            <person name="Thoren M.H."/>
            <person name="Johannesson H."/>
        </authorList>
    </citation>
    <scope>NUCLEOTIDE SEQUENCE</scope>
    <source>
        <strain evidence="2">CBS 955.72</strain>
    </source>
</reference>
<gene>
    <name evidence="2" type="ORF">B0T25DRAFT_570294</name>
</gene>
<dbReference type="EMBL" id="JAUIQD010000005">
    <property type="protein sequence ID" value="KAK3349682.1"/>
    <property type="molecule type" value="Genomic_DNA"/>
</dbReference>
<evidence type="ECO:0000313" key="3">
    <source>
        <dbReference type="Proteomes" id="UP001275084"/>
    </source>
</evidence>
<dbReference type="Proteomes" id="UP001275084">
    <property type="component" value="Unassembled WGS sequence"/>
</dbReference>
<sequence length="160" mass="17941">MGGDPNSATTKSCISSSASSTNGMTVQKEALIKIAAGDEHENFSDDLLKGARELRGLHRFYSLRSVARFAAYECGESGHHTHIDEPEAEHYLRTLFEDWRAGSLLKSEWEHWIMKNLNRGHSQPAANCYSIRLVLRWDIYRITSTIMVPVLLSIVAGATY</sequence>
<feature type="compositionally biased region" description="Low complexity" evidence="1">
    <location>
        <begin position="7"/>
        <end position="20"/>
    </location>
</feature>
<accession>A0AAJ0HF62</accession>